<feature type="binding site" evidence="2">
    <location>
        <position position="302"/>
    </location>
    <ligand>
        <name>Zn(2+)</name>
        <dbReference type="ChEBI" id="CHEBI:29105"/>
        <label>2</label>
    </ligand>
</feature>
<evidence type="ECO:0000256" key="3">
    <source>
        <dbReference type="PIRSR" id="PIRSR004976-51"/>
    </source>
</evidence>
<feature type="binding site" evidence="2">
    <location>
        <position position="28"/>
    </location>
    <ligand>
        <name>Zn(2+)</name>
        <dbReference type="ChEBI" id="CHEBI:29105"/>
        <label>1</label>
    </ligand>
</feature>
<dbReference type="InterPro" id="IPR000541">
    <property type="entry name" value="Ncs6/Tuc1/Ctu1"/>
</dbReference>
<dbReference type="AlphaFoldDB" id="A0A8T4C7B6"/>
<dbReference type="InterPro" id="IPR035107">
    <property type="entry name" value="tRNA_thiolation_TtcA_Ctu1"/>
</dbReference>
<sequence>MTRSTCQRCTNESIITLPYGPHAFCQEHFEQFFEKRVRDVTRTHTFFEEGEKIAVAVSGGKDSVVALNLVRKIMPRHEIVGISIDEGIDGYRNKAIDEAVKNYQQLDIEYQIVNLKKEIGNSMQEIVQKTHENKWNENSCTFCGVFRRKYINRVAREMGADKLVTGHNLDDEVQSIAMNLFTSQVERLSRMGPKIQFTKVKGWIPRVKPLYTSPEEEVELFAQLKQYPHYNEVCCPFSHGADRNIYRVMTDQLEARKPGSKFAMIQSFLKMKPILEKNDSTAKLQTCTRCGDLSSKKICQACTYEERIRGTNESQTKLTPGQINALRGKKNSKGLPVLEM</sequence>
<proteinExistence type="predicted"/>
<dbReference type="SUPFAM" id="SSF52402">
    <property type="entry name" value="Adenine nucleotide alpha hydrolases-like"/>
    <property type="match status" value="1"/>
</dbReference>
<dbReference type="GO" id="GO:0005524">
    <property type="term" value="F:ATP binding"/>
    <property type="evidence" value="ECO:0007669"/>
    <property type="project" value="UniProtKB-KW"/>
</dbReference>
<dbReference type="Pfam" id="PF01171">
    <property type="entry name" value="ATP_bind_3"/>
    <property type="match status" value="1"/>
</dbReference>
<feature type="binding site" evidence="3">
    <location>
        <position position="62"/>
    </location>
    <ligand>
        <name>ATP</name>
        <dbReference type="ChEBI" id="CHEBI:30616"/>
    </ligand>
</feature>
<dbReference type="GO" id="GO:0046872">
    <property type="term" value="F:metal ion binding"/>
    <property type="evidence" value="ECO:0007669"/>
    <property type="project" value="UniProtKB-KW"/>
</dbReference>
<keyword evidence="2" id="KW-0479">Metal-binding</keyword>
<evidence type="ECO:0000259" key="4">
    <source>
        <dbReference type="Pfam" id="PF01171"/>
    </source>
</evidence>
<gene>
    <name evidence="5" type="ORF">FJY86_03540</name>
</gene>
<dbReference type="GO" id="GO:0016740">
    <property type="term" value="F:transferase activity"/>
    <property type="evidence" value="ECO:0007669"/>
    <property type="project" value="UniProtKB-KW"/>
</dbReference>
<feature type="domain" description="tRNA(Ile)-lysidine/2-thiocytidine synthase N-terminal" evidence="4">
    <location>
        <begin position="52"/>
        <end position="228"/>
    </location>
</feature>
<feature type="binding site" evidence="2">
    <location>
        <position position="9"/>
    </location>
    <ligand>
        <name>Zn(2+)</name>
        <dbReference type="ChEBI" id="CHEBI:29105"/>
        <label>1</label>
    </ligand>
</feature>
<feature type="binding site" evidence="2">
    <location>
        <position position="299"/>
    </location>
    <ligand>
        <name>Zn(2+)</name>
        <dbReference type="ChEBI" id="CHEBI:29105"/>
        <label>2</label>
    </ligand>
</feature>
<keyword evidence="3" id="KW-0547">Nucleotide-binding</keyword>
<evidence type="ECO:0000256" key="2">
    <source>
        <dbReference type="PIRSR" id="PIRSR004976-50"/>
    </source>
</evidence>
<evidence type="ECO:0000313" key="5">
    <source>
        <dbReference type="EMBL" id="MBM3282383.1"/>
    </source>
</evidence>
<evidence type="ECO:0000256" key="1">
    <source>
        <dbReference type="ARBA" id="ARBA00022679"/>
    </source>
</evidence>
<dbReference type="InterPro" id="IPR011063">
    <property type="entry name" value="TilS/TtcA_N"/>
</dbReference>
<dbReference type="EMBL" id="VGJJ01000028">
    <property type="protein sequence ID" value="MBM3282383.1"/>
    <property type="molecule type" value="Genomic_DNA"/>
</dbReference>
<dbReference type="PANTHER" id="PTHR11807:SF12">
    <property type="entry name" value="CYTOPLASMIC TRNA 2-THIOLATION PROTEIN 1"/>
    <property type="match status" value="1"/>
</dbReference>
<feature type="binding site" evidence="3">
    <location>
        <position position="171"/>
    </location>
    <ligand>
        <name>ATP</name>
        <dbReference type="ChEBI" id="CHEBI:30616"/>
    </ligand>
</feature>
<dbReference type="NCBIfam" id="TIGR00269">
    <property type="entry name" value="TIGR00269 family protein"/>
    <property type="match status" value="1"/>
</dbReference>
<feature type="binding site" evidence="2">
    <location>
        <position position="25"/>
    </location>
    <ligand>
        <name>Zn(2+)</name>
        <dbReference type="ChEBI" id="CHEBI:29105"/>
        <label>1</label>
    </ligand>
</feature>
<keyword evidence="2" id="KW-0862">Zinc</keyword>
<feature type="binding site" evidence="3">
    <location>
        <begin position="56"/>
        <end position="58"/>
    </location>
    <ligand>
        <name>ATP</name>
        <dbReference type="ChEBI" id="CHEBI:30616"/>
    </ligand>
</feature>
<dbReference type="GO" id="GO:0002144">
    <property type="term" value="C:cytosolic tRNA wobble base thiouridylase complex"/>
    <property type="evidence" value="ECO:0007669"/>
    <property type="project" value="TreeGrafter"/>
</dbReference>
<organism evidence="5 6">
    <name type="scientific">Candidatus Iainarchaeum sp</name>
    <dbReference type="NCBI Taxonomy" id="3101447"/>
    <lineage>
        <taxon>Archaea</taxon>
        <taxon>Candidatus Iainarchaeota</taxon>
        <taxon>Candidatus Iainarchaeia</taxon>
        <taxon>Candidatus Iainarchaeales</taxon>
        <taxon>Candidatus Iainarchaeaceae</taxon>
        <taxon>Candidatus Iainarchaeum</taxon>
    </lineage>
</organism>
<dbReference type="PIRSF" id="PIRSF004976">
    <property type="entry name" value="ATPase_YdaO"/>
    <property type="match status" value="1"/>
</dbReference>
<feature type="binding site" evidence="2">
    <location>
        <position position="6"/>
    </location>
    <ligand>
        <name>Zn(2+)</name>
        <dbReference type="ChEBI" id="CHEBI:29105"/>
        <label>1</label>
    </ligand>
</feature>
<dbReference type="Gene3D" id="3.40.50.620">
    <property type="entry name" value="HUPs"/>
    <property type="match status" value="1"/>
</dbReference>
<dbReference type="GO" id="GO:0000049">
    <property type="term" value="F:tRNA binding"/>
    <property type="evidence" value="ECO:0007669"/>
    <property type="project" value="InterPro"/>
</dbReference>
<feature type="binding site" evidence="3">
    <location>
        <position position="84"/>
    </location>
    <ligand>
        <name>ATP</name>
        <dbReference type="ChEBI" id="CHEBI:30616"/>
    </ligand>
</feature>
<comment type="caution">
    <text evidence="5">The sequence shown here is derived from an EMBL/GenBank/DDBJ whole genome shotgun (WGS) entry which is preliminary data.</text>
</comment>
<keyword evidence="3" id="KW-0067">ATP-binding</keyword>
<reference evidence="5" key="1">
    <citation type="submission" date="2019-03" db="EMBL/GenBank/DDBJ databases">
        <title>Lake Tanganyika Metagenome-Assembled Genomes (MAGs).</title>
        <authorList>
            <person name="Tran P."/>
        </authorList>
    </citation>
    <scope>NUCLEOTIDE SEQUENCE</scope>
    <source>
        <strain evidence="5">M_DeepCast_50m_m2_156</strain>
    </source>
</reference>
<keyword evidence="1" id="KW-0808">Transferase</keyword>
<dbReference type="GO" id="GO:0002143">
    <property type="term" value="P:tRNA wobble position uridine thiolation"/>
    <property type="evidence" value="ECO:0007669"/>
    <property type="project" value="TreeGrafter"/>
</dbReference>
<feature type="binding site" evidence="2">
    <location>
        <position position="287"/>
    </location>
    <ligand>
        <name>Zn(2+)</name>
        <dbReference type="ChEBI" id="CHEBI:29105"/>
        <label>2</label>
    </ligand>
</feature>
<protein>
    <submittedName>
        <fullName evidence="5">TIGR00269 family protein</fullName>
    </submittedName>
</protein>
<accession>A0A8T4C7B6</accession>
<dbReference type="Proteomes" id="UP000774699">
    <property type="component" value="Unassembled WGS sequence"/>
</dbReference>
<name>A0A8T4C7B6_9ARCH</name>
<dbReference type="InterPro" id="IPR014729">
    <property type="entry name" value="Rossmann-like_a/b/a_fold"/>
</dbReference>
<feature type="binding site" evidence="3">
    <location>
        <position position="166"/>
    </location>
    <ligand>
        <name>ATP</name>
        <dbReference type="ChEBI" id="CHEBI:30616"/>
    </ligand>
</feature>
<dbReference type="PANTHER" id="PTHR11807">
    <property type="entry name" value="ATPASES OF THE PP SUPERFAMILY-RELATED"/>
    <property type="match status" value="1"/>
</dbReference>
<feature type="binding site" evidence="2">
    <location>
        <position position="290"/>
    </location>
    <ligand>
        <name>Zn(2+)</name>
        <dbReference type="ChEBI" id="CHEBI:29105"/>
        <label>2</label>
    </ligand>
</feature>
<evidence type="ECO:0000313" key="6">
    <source>
        <dbReference type="Proteomes" id="UP000774699"/>
    </source>
</evidence>